<feature type="compositionally biased region" description="Low complexity" evidence="1">
    <location>
        <begin position="111"/>
        <end position="120"/>
    </location>
</feature>
<comment type="caution">
    <text evidence="2">The sequence shown here is derived from an EMBL/GenBank/DDBJ whole genome shotgun (WGS) entry which is preliminary data.</text>
</comment>
<proteinExistence type="predicted"/>
<feature type="compositionally biased region" description="Acidic residues" evidence="1">
    <location>
        <begin position="147"/>
        <end position="162"/>
    </location>
</feature>
<feature type="compositionally biased region" description="Basic and acidic residues" evidence="1">
    <location>
        <begin position="1"/>
        <end position="24"/>
    </location>
</feature>
<evidence type="ECO:0000313" key="2">
    <source>
        <dbReference type="EMBL" id="OAE34974.1"/>
    </source>
</evidence>
<feature type="compositionally biased region" description="Acidic residues" evidence="1">
    <location>
        <begin position="121"/>
        <end position="137"/>
    </location>
</feature>
<reference evidence="2" key="1">
    <citation type="submission" date="2016-03" db="EMBL/GenBank/DDBJ databases">
        <title>Mechanisms controlling the formation of the plant cell surface in tip-growing cells are functionally conserved among land plants.</title>
        <authorList>
            <person name="Honkanen S."/>
            <person name="Jones V.A."/>
            <person name="Morieri G."/>
            <person name="Champion C."/>
            <person name="Hetherington A.J."/>
            <person name="Kelly S."/>
            <person name="Saint-Marcoux D."/>
            <person name="Proust H."/>
            <person name="Prescott H."/>
            <person name="Dolan L."/>
        </authorList>
    </citation>
    <scope>NUCLEOTIDE SEQUENCE [LARGE SCALE GENOMIC DNA]</scope>
    <source>
        <tissue evidence="2">Whole gametophyte</tissue>
    </source>
</reference>
<gene>
    <name evidence="2" type="ORF">AXG93_1864s1010</name>
</gene>
<evidence type="ECO:0000256" key="1">
    <source>
        <dbReference type="SAM" id="MobiDB-lite"/>
    </source>
</evidence>
<protein>
    <submittedName>
        <fullName evidence="2">Uncharacterized protein</fullName>
    </submittedName>
</protein>
<sequence length="288" mass="31766">MDGRTDGRAGGRAGQDKGWREGRARARAVQSWRGRGRRTGGVVEEDRPDVRAVLPLRFFFILGLAGPTPQRSKSRWGRFRFGTGLRCCLPASLTRRPDTQPASEPAKKRQSALQAASEAEPSQEQEQEEEEEEEEDKYDVMAMEEAQREEEEDEDGEEEEEEKGTGRRWLESSVRADGGNTCPNCGFTEEEEKGTGRRWLESSVRADGGNTCPNCGFTRPRGDGGGGVLFRQTGSSSTRSGMARLVVDLSGWDEIGLRECGVELISDSRCKSPVRWLTGIAYGLVVAA</sequence>
<feature type="region of interest" description="Disordered" evidence="1">
    <location>
        <begin position="92"/>
        <end position="174"/>
    </location>
</feature>
<dbReference type="EMBL" id="LVLJ01000293">
    <property type="protein sequence ID" value="OAE34974.1"/>
    <property type="molecule type" value="Genomic_DNA"/>
</dbReference>
<accession>A0A176WQ79</accession>
<keyword evidence="3" id="KW-1185">Reference proteome</keyword>
<feature type="region of interest" description="Disordered" evidence="1">
    <location>
        <begin position="1"/>
        <end position="43"/>
    </location>
</feature>
<dbReference type="Proteomes" id="UP000077202">
    <property type="component" value="Unassembled WGS sequence"/>
</dbReference>
<dbReference type="AlphaFoldDB" id="A0A176WQ79"/>
<name>A0A176WQ79_MARPO</name>
<organism evidence="2 3">
    <name type="scientific">Marchantia polymorpha subsp. ruderalis</name>
    <dbReference type="NCBI Taxonomy" id="1480154"/>
    <lineage>
        <taxon>Eukaryota</taxon>
        <taxon>Viridiplantae</taxon>
        <taxon>Streptophyta</taxon>
        <taxon>Embryophyta</taxon>
        <taxon>Marchantiophyta</taxon>
        <taxon>Marchantiopsida</taxon>
        <taxon>Marchantiidae</taxon>
        <taxon>Marchantiales</taxon>
        <taxon>Marchantiaceae</taxon>
        <taxon>Marchantia</taxon>
    </lineage>
</organism>
<evidence type="ECO:0000313" key="3">
    <source>
        <dbReference type="Proteomes" id="UP000077202"/>
    </source>
</evidence>